<dbReference type="Pfam" id="PF03476">
    <property type="entry name" value="MOSC_N"/>
    <property type="match status" value="1"/>
</dbReference>
<evidence type="ECO:0000313" key="2">
    <source>
        <dbReference type="EMBL" id="SHG85118.1"/>
    </source>
</evidence>
<dbReference type="STRING" id="996342.SAMN05443551_0787"/>
<organism evidence="2 3">
    <name type="scientific">Marivita hallyeonensis</name>
    <dbReference type="NCBI Taxonomy" id="996342"/>
    <lineage>
        <taxon>Bacteria</taxon>
        <taxon>Pseudomonadati</taxon>
        <taxon>Pseudomonadota</taxon>
        <taxon>Alphaproteobacteria</taxon>
        <taxon>Rhodobacterales</taxon>
        <taxon>Roseobacteraceae</taxon>
        <taxon>Marivita</taxon>
    </lineage>
</organism>
<reference evidence="2 3" key="1">
    <citation type="submission" date="2016-11" db="EMBL/GenBank/DDBJ databases">
        <authorList>
            <person name="Jaros S."/>
            <person name="Januszkiewicz K."/>
            <person name="Wedrychowicz H."/>
        </authorList>
    </citation>
    <scope>NUCLEOTIDE SEQUENCE [LARGE SCALE GENOMIC DNA]</scope>
    <source>
        <strain evidence="2 3">DSM 29431</strain>
    </source>
</reference>
<proteinExistence type="predicted"/>
<protein>
    <recommendedName>
        <fullName evidence="1">MOSC domain-containing protein</fullName>
    </recommendedName>
</protein>
<dbReference type="GO" id="GO:0030151">
    <property type="term" value="F:molybdenum ion binding"/>
    <property type="evidence" value="ECO:0007669"/>
    <property type="project" value="InterPro"/>
</dbReference>
<dbReference type="Pfam" id="PF03473">
    <property type="entry name" value="MOSC"/>
    <property type="match status" value="1"/>
</dbReference>
<dbReference type="RefSeq" id="WP_072776172.1">
    <property type="nucleotide sequence ID" value="NZ_FQXC01000001.1"/>
</dbReference>
<dbReference type="InterPro" id="IPR011037">
    <property type="entry name" value="Pyrv_Knase-like_insert_dom_sf"/>
</dbReference>
<keyword evidence="3" id="KW-1185">Reference proteome</keyword>
<feature type="domain" description="MOSC" evidence="1">
    <location>
        <begin position="95"/>
        <end position="247"/>
    </location>
</feature>
<dbReference type="SUPFAM" id="SSF50800">
    <property type="entry name" value="PK beta-barrel domain-like"/>
    <property type="match status" value="1"/>
</dbReference>
<dbReference type="OrthoDB" id="581532at2"/>
<dbReference type="InterPro" id="IPR005303">
    <property type="entry name" value="MOCOS_middle"/>
</dbReference>
<dbReference type="GO" id="GO:0030170">
    <property type="term" value="F:pyridoxal phosphate binding"/>
    <property type="evidence" value="ECO:0007669"/>
    <property type="project" value="InterPro"/>
</dbReference>
<dbReference type="PANTHER" id="PTHR36930">
    <property type="entry name" value="METAL-SULFUR CLUSTER BIOSYNTHESIS PROTEINS YUAD-RELATED"/>
    <property type="match status" value="1"/>
</dbReference>
<dbReference type="GO" id="GO:0003824">
    <property type="term" value="F:catalytic activity"/>
    <property type="evidence" value="ECO:0007669"/>
    <property type="project" value="InterPro"/>
</dbReference>
<gene>
    <name evidence="2" type="ORF">SAMN05443551_0787</name>
</gene>
<evidence type="ECO:0000313" key="3">
    <source>
        <dbReference type="Proteomes" id="UP000184221"/>
    </source>
</evidence>
<evidence type="ECO:0000259" key="1">
    <source>
        <dbReference type="PROSITE" id="PS51340"/>
    </source>
</evidence>
<name>A0A1M5N6E3_9RHOB</name>
<accession>A0A1M5N6E3</accession>
<dbReference type="InterPro" id="IPR052716">
    <property type="entry name" value="MOSC_domain"/>
</dbReference>
<sequence length="247" mass="27284">MTARVTEIWRHPIKSLGREALTSVALRAGEAMPLDRSWAVAHERSTVDGSEWAPCGNFCRVAKIPALMAVTASTDNATGAITLRHPDQADFVFDPEDDGASLVDWVQGLVSDETLQPARLVHAQAAAFTDSDFPSVTLCNHASHRAVEQRVGRPLSHLRWRGNIWIDGLAPWEEFDWDDKTVRIGETLLRIRERTDRCMSTHANPETGKRDADVLGALGSWGHQDFSVRAEVVEGGDIRVGDEVTRV</sequence>
<dbReference type="Proteomes" id="UP000184221">
    <property type="component" value="Unassembled WGS sequence"/>
</dbReference>
<dbReference type="AlphaFoldDB" id="A0A1M5N6E3"/>
<dbReference type="PROSITE" id="PS51340">
    <property type="entry name" value="MOSC"/>
    <property type="match status" value="1"/>
</dbReference>
<dbReference type="PANTHER" id="PTHR36930:SF1">
    <property type="entry name" value="MOSC DOMAIN-CONTAINING PROTEIN"/>
    <property type="match status" value="1"/>
</dbReference>
<dbReference type="EMBL" id="FQXC01000001">
    <property type="protein sequence ID" value="SHG85118.1"/>
    <property type="molecule type" value="Genomic_DNA"/>
</dbReference>
<dbReference type="InterPro" id="IPR005302">
    <property type="entry name" value="MoCF_Sase_C"/>
</dbReference>